<keyword evidence="2" id="KW-1185">Reference proteome</keyword>
<dbReference type="RefSeq" id="WP_238787509.1">
    <property type="nucleotide sequence ID" value="NZ_JABVCQ010000011.1"/>
</dbReference>
<evidence type="ECO:0000313" key="1">
    <source>
        <dbReference type="EMBL" id="MBB1125953.1"/>
    </source>
</evidence>
<name>A0A839H9J5_9GAMM</name>
<dbReference type="EMBL" id="JABVCQ010000011">
    <property type="protein sequence ID" value="MBB1125953.1"/>
    <property type="molecule type" value="Genomic_DNA"/>
</dbReference>
<comment type="caution">
    <text evidence="1">The sequence shown here is derived from an EMBL/GenBank/DDBJ whole genome shotgun (WGS) entry which is preliminary data.</text>
</comment>
<proteinExistence type="predicted"/>
<protein>
    <submittedName>
        <fullName evidence="1">Uncharacterized protein</fullName>
    </submittedName>
</protein>
<organism evidence="1 2">
    <name type="scientific">Thiospirillum jenense</name>
    <dbReference type="NCBI Taxonomy" id="1653858"/>
    <lineage>
        <taxon>Bacteria</taxon>
        <taxon>Pseudomonadati</taxon>
        <taxon>Pseudomonadota</taxon>
        <taxon>Gammaproteobacteria</taxon>
        <taxon>Chromatiales</taxon>
        <taxon>Chromatiaceae</taxon>
        <taxon>Thiospirillum</taxon>
    </lineage>
</organism>
<gene>
    <name evidence="1" type="ORF">HUK38_06870</name>
</gene>
<evidence type="ECO:0000313" key="2">
    <source>
        <dbReference type="Proteomes" id="UP000548632"/>
    </source>
</evidence>
<reference evidence="1 2" key="1">
    <citation type="journal article" date="2020" name="Arch. Microbiol.">
        <title>The genome sequence of the giant phototrophic gammaproteobacterium Thiospirillum jenense gives insight into its physiological properties and phylogenetic relationships.</title>
        <authorList>
            <person name="Imhoff J.F."/>
            <person name="Meyer T.E."/>
            <person name="Kyndt J.A."/>
        </authorList>
    </citation>
    <scope>NUCLEOTIDE SEQUENCE [LARGE SCALE GENOMIC DNA]</scope>
    <source>
        <strain evidence="1 2">DSM 216</strain>
    </source>
</reference>
<sequence length="60" mass="6726">MLGCPIDGGGLAGRGARATQPTIYNPMWFNNTRRLILNWAAGFLFFTECQWLLCDNHASH</sequence>
<accession>A0A839H9J5</accession>
<dbReference type="AlphaFoldDB" id="A0A839H9J5"/>
<dbReference type="Proteomes" id="UP000548632">
    <property type="component" value="Unassembled WGS sequence"/>
</dbReference>